<dbReference type="HOGENOM" id="CLU_810546_0_0_11"/>
<evidence type="ECO:0000256" key="2">
    <source>
        <dbReference type="ARBA" id="ARBA00023306"/>
    </source>
</evidence>
<dbReference type="EMBL" id="ATJJ01000128">
    <property type="protein sequence ID" value="EPI45626.1"/>
    <property type="molecule type" value="Genomic_DNA"/>
</dbReference>
<dbReference type="Proteomes" id="UP000014521">
    <property type="component" value="Unassembled WGS sequence"/>
</dbReference>
<gene>
    <name evidence="4" type="ORF">HMPREF1581_01366</name>
</gene>
<dbReference type="GO" id="GO:0051301">
    <property type="term" value="P:cell division"/>
    <property type="evidence" value="ECO:0007669"/>
    <property type="project" value="UniProtKB-KW"/>
</dbReference>
<accession>S4GUB1</accession>
<dbReference type="Gene3D" id="3.40.1390.10">
    <property type="entry name" value="MurE/MurF, N-terminal domain"/>
    <property type="match status" value="1"/>
</dbReference>
<dbReference type="AlphaFoldDB" id="S4GUB1"/>
<name>S4GUB1_GARVA</name>
<dbReference type="InterPro" id="IPR035911">
    <property type="entry name" value="MurE/MurF_N"/>
</dbReference>
<dbReference type="SUPFAM" id="SSF63418">
    <property type="entry name" value="MurE/MurF N-terminal domain"/>
    <property type="match status" value="1"/>
</dbReference>
<keyword evidence="1" id="KW-0132">Cell division</keyword>
<evidence type="ECO:0000313" key="4">
    <source>
        <dbReference type="EMBL" id="EPI45626.1"/>
    </source>
</evidence>
<feature type="compositionally biased region" description="Low complexity" evidence="3">
    <location>
        <begin position="296"/>
        <end position="310"/>
    </location>
</feature>
<protein>
    <recommendedName>
        <fullName evidence="6">UDP-N-acetylmuramyl peptide synthase</fullName>
    </recommendedName>
</protein>
<proteinExistence type="predicted"/>
<evidence type="ECO:0000256" key="3">
    <source>
        <dbReference type="SAM" id="MobiDB-lite"/>
    </source>
</evidence>
<feature type="compositionally biased region" description="Polar residues" evidence="3">
    <location>
        <begin position="269"/>
        <end position="285"/>
    </location>
</feature>
<evidence type="ECO:0000313" key="5">
    <source>
        <dbReference type="Proteomes" id="UP000014521"/>
    </source>
</evidence>
<evidence type="ECO:0008006" key="6">
    <source>
        <dbReference type="Google" id="ProtNLM"/>
    </source>
</evidence>
<reference evidence="4 5" key="1">
    <citation type="submission" date="2013-06" db="EMBL/GenBank/DDBJ databases">
        <authorList>
            <person name="Weinstock G."/>
            <person name="Sodergren E."/>
            <person name="Lobos E.A."/>
            <person name="Fulton L."/>
            <person name="Fulton R."/>
            <person name="Courtney L."/>
            <person name="Fronick C."/>
            <person name="O'Laughlin M."/>
            <person name="Godfrey J."/>
            <person name="Wilson R.M."/>
            <person name="Miner T."/>
            <person name="Farmer C."/>
            <person name="Delehaunty K."/>
            <person name="Cordes M."/>
            <person name="Minx P."/>
            <person name="Tomlinson C."/>
            <person name="Chen J."/>
            <person name="Wollam A."/>
            <person name="Pepin K.H."/>
            <person name="Bhonagiri V."/>
            <person name="Zhang X."/>
            <person name="Warren W."/>
            <person name="Mitreva M."/>
            <person name="Mardis E.R."/>
            <person name="Wilson R.K."/>
        </authorList>
    </citation>
    <scope>NUCLEOTIDE SEQUENCE [LARGE SCALE GENOMIC DNA]</scope>
    <source>
        <strain evidence="4 5">JCP8108</strain>
    </source>
</reference>
<sequence length="417" mass="44651">MNAVDEFSRTRVTLGFAAEQYGFEVIPSFASGVTITSLACDVRSVKPGCLFVPSSRVDKRQLEAARDAGAYAAMVPPEFRSEAMSVGIPLLVSSNNPITLGKLACDVNCDPSSFIATFAVAGDSDDEIYANVIRLADFLHMLGNPVGIISAAGSSSLQRELDLEYPMGIIDIQHNLSVCVEDGAAAVVIALNSATLSKDALQSVNVDVLGVESNNALAMAGSLDLYSSDSSDSDSYFNTSKSDSHASHASHADDNADNHADDKKKYDSDTTLNQDSKSQQKVESLNSHGESHSESDSGSGISSSRISANSSDKHYDNSFIRNQNDDSAIDAIDEESMKSARPVISFYTLQQRYGFVSHERSYCVMRSRESDELAALADQIGGKDVHKHLSLSIAMVLAAGVRRGTIKSALRVSHELK</sequence>
<evidence type="ECO:0000256" key="1">
    <source>
        <dbReference type="ARBA" id="ARBA00022618"/>
    </source>
</evidence>
<dbReference type="PATRIC" id="fig|1261066.4.peg.1202"/>
<organism evidence="4 5">
    <name type="scientific">Gardnerella vaginalis JCP8108</name>
    <dbReference type="NCBI Taxonomy" id="1261066"/>
    <lineage>
        <taxon>Bacteria</taxon>
        <taxon>Bacillati</taxon>
        <taxon>Actinomycetota</taxon>
        <taxon>Actinomycetes</taxon>
        <taxon>Bifidobacteriales</taxon>
        <taxon>Bifidobacteriaceae</taxon>
        <taxon>Gardnerella</taxon>
    </lineage>
</organism>
<dbReference type="RefSeq" id="WP_016821305.1">
    <property type="nucleotide sequence ID" value="NZ_KE347263.1"/>
</dbReference>
<keyword evidence="2" id="KW-0131">Cell cycle</keyword>
<feature type="region of interest" description="Disordered" evidence="3">
    <location>
        <begin position="234"/>
        <end position="321"/>
    </location>
</feature>
<comment type="caution">
    <text evidence="4">The sequence shown here is derived from an EMBL/GenBank/DDBJ whole genome shotgun (WGS) entry which is preliminary data.</text>
</comment>
<feature type="compositionally biased region" description="Basic and acidic residues" evidence="3">
    <location>
        <begin position="242"/>
        <end position="268"/>
    </location>
</feature>